<evidence type="ECO:0000313" key="2">
    <source>
        <dbReference type="Proteomes" id="UP000006565"/>
    </source>
</evidence>
<protein>
    <submittedName>
        <fullName evidence="1">Uncharacterized protein</fullName>
    </submittedName>
</protein>
<evidence type="ECO:0000313" key="1">
    <source>
        <dbReference type="EMBL" id="ADN36185.1"/>
    </source>
</evidence>
<organism evidence="1 2">
    <name type="scientific">Methanolacinia petrolearia (strain DSM 11571 / OCM 486 / SEBR 4847)</name>
    <name type="common">Methanoplanus petrolearius</name>
    <dbReference type="NCBI Taxonomy" id="679926"/>
    <lineage>
        <taxon>Archaea</taxon>
        <taxon>Methanobacteriati</taxon>
        <taxon>Methanobacteriota</taxon>
        <taxon>Stenosarchaea group</taxon>
        <taxon>Methanomicrobia</taxon>
        <taxon>Methanomicrobiales</taxon>
        <taxon>Methanomicrobiaceae</taxon>
        <taxon>Methanolacinia</taxon>
    </lineage>
</organism>
<reference evidence="1 2" key="1">
    <citation type="journal article" date="2010" name="Stand. Genomic Sci.">
        <title>Complete genome sequence of Methanoplanus petrolearius type strain (SEBR 4847).</title>
        <authorList>
            <person name="Brambilla E."/>
            <person name="Djao O.D."/>
            <person name="Daligault H."/>
            <person name="Lapidus A."/>
            <person name="Lucas S."/>
            <person name="Hammon N."/>
            <person name="Nolan M."/>
            <person name="Tice H."/>
            <person name="Cheng J.F."/>
            <person name="Han C."/>
            <person name="Tapia R."/>
            <person name="Goodwin L."/>
            <person name="Pitluck S."/>
            <person name="Liolios K."/>
            <person name="Ivanova N."/>
            <person name="Mavromatis K."/>
            <person name="Mikhailova N."/>
            <person name="Pati A."/>
            <person name="Chen A."/>
            <person name="Palaniappan K."/>
            <person name="Land M."/>
            <person name="Hauser L."/>
            <person name="Chang Y.J."/>
            <person name="Jeffries C.D."/>
            <person name="Rohde M."/>
            <person name="Spring S."/>
            <person name="Sikorski J."/>
            <person name="Goker M."/>
            <person name="Woyke T."/>
            <person name="Bristow J."/>
            <person name="Eisen J.A."/>
            <person name="Markowitz V."/>
            <person name="Hugenholtz P."/>
            <person name="Kyrpides N.C."/>
            <person name="Klenk H.P."/>
        </authorList>
    </citation>
    <scope>NUCLEOTIDE SEQUENCE [LARGE SCALE GENOMIC DNA]</scope>
    <source>
        <strain evidence="2">DSM 11571 / OCM 486 / SEBR 4847</strain>
    </source>
</reference>
<dbReference type="AlphaFoldDB" id="E1RFF5"/>
<proteinExistence type="predicted"/>
<sequence length="129" mass="14654">MLTAGDGLNELLFSINGELHTTHPDRDSGPWRTTRLLGGGRCVHLYLLPPSPYENDHAGAWKHGKLFPENSGTDIPTAKAWVSEDYLSLVVYEMRSQSYYICPHSWACQVACRKRENSRMMICEKEMIP</sequence>
<dbReference type="HOGENOM" id="CLU_1943880_0_0_2"/>
<name>E1RFF5_METP4</name>
<gene>
    <name evidence="1" type="ordered locus">Mpet_1425</name>
</gene>
<dbReference type="EMBL" id="CP002117">
    <property type="protein sequence ID" value="ADN36185.1"/>
    <property type="molecule type" value="Genomic_DNA"/>
</dbReference>
<keyword evidence="2" id="KW-1185">Reference proteome</keyword>
<dbReference type="Proteomes" id="UP000006565">
    <property type="component" value="Chromosome"/>
</dbReference>
<dbReference type="KEGG" id="mpi:Mpet_1425"/>
<accession>E1RFF5</accession>